<gene>
    <name evidence="1" type="ORF">Tco_0823770</name>
</gene>
<name>A0ABQ5AIT0_9ASTR</name>
<keyword evidence="2" id="KW-1185">Reference proteome</keyword>
<sequence length="267" mass="30576">MSSIAKNVFAARAENRPPMQEKGNFDTWQSRMLLCIEGKEHVEMLLDSILKGPFEFKVVTFPTNEATRRPAETRMHTLKDLTPKERIRKEYDIRAANIILHGLPNDIYTLESTLADEFERFTSEKGQTIQSYYMRYPKLMNDINIIRLKMTTLQVNTKFVNHLQPEWSRFVTGVKQAKNLYEMLLTQQQEAGIETDAEQQDFLADGLEGFDSDCEDLQLNVTSILMTDKVDTYDSEVDDAPTTSMIFMAKVSPTGSFIGDEVGPSYD</sequence>
<dbReference type="Proteomes" id="UP001151760">
    <property type="component" value="Unassembled WGS sequence"/>
</dbReference>
<accession>A0ABQ5AIT0</accession>
<evidence type="ECO:0000313" key="2">
    <source>
        <dbReference type="Proteomes" id="UP001151760"/>
    </source>
</evidence>
<protein>
    <recommendedName>
        <fullName evidence="3">Integrase, catalytic region, zinc finger, CCHC-type, peptidase aspartic, catalytic</fullName>
    </recommendedName>
</protein>
<dbReference type="EMBL" id="BQNB010012362">
    <property type="protein sequence ID" value="GJT02601.1"/>
    <property type="molecule type" value="Genomic_DNA"/>
</dbReference>
<reference evidence="1" key="1">
    <citation type="journal article" date="2022" name="Int. J. Mol. Sci.">
        <title>Draft Genome of Tanacetum Coccineum: Genomic Comparison of Closely Related Tanacetum-Family Plants.</title>
        <authorList>
            <person name="Yamashiro T."/>
            <person name="Shiraishi A."/>
            <person name="Nakayama K."/>
            <person name="Satake H."/>
        </authorList>
    </citation>
    <scope>NUCLEOTIDE SEQUENCE</scope>
</reference>
<comment type="caution">
    <text evidence="1">The sequence shown here is derived from an EMBL/GenBank/DDBJ whole genome shotgun (WGS) entry which is preliminary data.</text>
</comment>
<reference evidence="1" key="2">
    <citation type="submission" date="2022-01" db="EMBL/GenBank/DDBJ databases">
        <authorList>
            <person name="Yamashiro T."/>
            <person name="Shiraishi A."/>
            <person name="Satake H."/>
            <person name="Nakayama K."/>
        </authorList>
    </citation>
    <scope>NUCLEOTIDE SEQUENCE</scope>
</reference>
<evidence type="ECO:0008006" key="3">
    <source>
        <dbReference type="Google" id="ProtNLM"/>
    </source>
</evidence>
<organism evidence="1 2">
    <name type="scientific">Tanacetum coccineum</name>
    <dbReference type="NCBI Taxonomy" id="301880"/>
    <lineage>
        <taxon>Eukaryota</taxon>
        <taxon>Viridiplantae</taxon>
        <taxon>Streptophyta</taxon>
        <taxon>Embryophyta</taxon>
        <taxon>Tracheophyta</taxon>
        <taxon>Spermatophyta</taxon>
        <taxon>Magnoliopsida</taxon>
        <taxon>eudicotyledons</taxon>
        <taxon>Gunneridae</taxon>
        <taxon>Pentapetalae</taxon>
        <taxon>asterids</taxon>
        <taxon>campanulids</taxon>
        <taxon>Asterales</taxon>
        <taxon>Asteraceae</taxon>
        <taxon>Asteroideae</taxon>
        <taxon>Anthemideae</taxon>
        <taxon>Anthemidinae</taxon>
        <taxon>Tanacetum</taxon>
    </lineage>
</organism>
<evidence type="ECO:0000313" key="1">
    <source>
        <dbReference type="EMBL" id="GJT02601.1"/>
    </source>
</evidence>
<proteinExistence type="predicted"/>